<dbReference type="InterPro" id="IPR002142">
    <property type="entry name" value="Peptidase_S49"/>
</dbReference>
<dbReference type="Gene3D" id="3.90.226.10">
    <property type="entry name" value="2-enoyl-CoA Hydratase, Chain A, domain 1"/>
    <property type="match status" value="1"/>
</dbReference>
<proteinExistence type="inferred from homology"/>
<dbReference type="GO" id="GO:0008236">
    <property type="term" value="F:serine-type peptidase activity"/>
    <property type="evidence" value="ECO:0007669"/>
    <property type="project" value="UniProtKB-KW"/>
</dbReference>
<dbReference type="PANTHER" id="PTHR33209:SF1">
    <property type="entry name" value="PEPTIDASE S49 DOMAIN-CONTAINING PROTEIN"/>
    <property type="match status" value="1"/>
</dbReference>
<evidence type="ECO:0000313" key="7">
    <source>
        <dbReference type="EMBL" id="MBZ3922906.1"/>
    </source>
</evidence>
<dbReference type="CDD" id="cd07022">
    <property type="entry name" value="S49_Sppa_36K_type"/>
    <property type="match status" value="1"/>
</dbReference>
<dbReference type="GO" id="GO:0006508">
    <property type="term" value="P:proteolysis"/>
    <property type="evidence" value="ECO:0007669"/>
    <property type="project" value="UniProtKB-KW"/>
</dbReference>
<feature type="domain" description="Peptidase S49" evidence="6">
    <location>
        <begin position="126"/>
        <end position="269"/>
    </location>
</feature>
<evidence type="ECO:0000256" key="5">
    <source>
        <dbReference type="SAM" id="MobiDB-lite"/>
    </source>
</evidence>
<accession>A0AAW4RL93</accession>
<dbReference type="Pfam" id="PF01343">
    <property type="entry name" value="Peptidase_S49"/>
    <property type="match status" value="1"/>
</dbReference>
<keyword evidence="3" id="KW-0378">Hydrolase</keyword>
<comment type="caution">
    <text evidence="7">The sequence shown here is derived from an EMBL/GenBank/DDBJ whole genome shotgun (WGS) entry which is preliminary data.</text>
</comment>
<reference evidence="7" key="1">
    <citation type="submission" date="2015-12" db="EMBL/GenBank/DDBJ databases">
        <authorList>
            <person name="Bansal K."/>
            <person name="Midha S."/>
            <person name="Patil P.B."/>
        </authorList>
    </citation>
    <scope>NUCLEOTIDE SEQUENCE</scope>
    <source>
        <strain evidence="7">LMG867</strain>
    </source>
</reference>
<dbReference type="EMBL" id="LOKL01000002">
    <property type="protein sequence ID" value="MBZ3922906.1"/>
    <property type="molecule type" value="Genomic_DNA"/>
</dbReference>
<dbReference type="RefSeq" id="WP_089112194.1">
    <property type="nucleotide sequence ID" value="NZ_LOKL01000002.1"/>
</dbReference>
<dbReference type="InterPro" id="IPR033855">
    <property type="entry name" value="Protein_C"/>
</dbReference>
<dbReference type="Proteomes" id="UP000825388">
    <property type="component" value="Unassembled WGS sequence"/>
</dbReference>
<dbReference type="PANTHER" id="PTHR33209">
    <property type="entry name" value="PROTEASE 4"/>
    <property type="match status" value="1"/>
</dbReference>
<comment type="similarity">
    <text evidence="1">Belongs to the peptidase S49 family.</text>
</comment>
<dbReference type="InterPro" id="IPR029045">
    <property type="entry name" value="ClpP/crotonase-like_dom_sf"/>
</dbReference>
<dbReference type="AlphaFoldDB" id="A0AAW4RL93"/>
<sequence length="432" mass="44670">MTDAYHLAASRPWLIQRESLETILSVAERAGDPQALQTRLGRPLDNARSVTMRDGVAVIPVTGPVFRYANLFTAISGATSTQVLATDLQAALDNPYVRAVVLEFNTPGGEASGIGELSDTIHAARGRKPIVAYVGDLAASAGYWVASACDEVVIAETGMVGSIGVVMSYLDTSERDAKAGVRTLEIVSSQSPDKRLDPKTDEGRGKVQSIVDALAEVFVTAVARNRDVPVDTVLSDFGRGGVLLGAEAVKAGMADRIGSLEAVITELAGSASTPKRKTPMSNTNGQVTVSTTADLRNALAAGYTAEQITIASTDTAIAAARAEGEAAGRAAATDAAVTAERGRIARIQALARAGFDTELQAAVDSGATPEAFALTLLQAAQERGITLDAVRRDAPPAAAHARPGEQGGDTKVTSLSTSAIYARRQAGAVSAK</sequence>
<evidence type="ECO:0000256" key="2">
    <source>
        <dbReference type="ARBA" id="ARBA00022670"/>
    </source>
</evidence>
<evidence type="ECO:0000256" key="4">
    <source>
        <dbReference type="ARBA" id="ARBA00022825"/>
    </source>
</evidence>
<protein>
    <recommendedName>
        <fullName evidence="6">Peptidase S49 domain-containing protein</fullName>
    </recommendedName>
</protein>
<organism evidence="7 8">
    <name type="scientific">Xanthomonas citri pv. sesbaniae</name>
    <dbReference type="NCBI Taxonomy" id="473425"/>
    <lineage>
        <taxon>Bacteria</taxon>
        <taxon>Pseudomonadati</taxon>
        <taxon>Pseudomonadota</taxon>
        <taxon>Gammaproteobacteria</taxon>
        <taxon>Lysobacterales</taxon>
        <taxon>Lysobacteraceae</taxon>
        <taxon>Xanthomonas</taxon>
    </lineage>
</organism>
<evidence type="ECO:0000259" key="6">
    <source>
        <dbReference type="Pfam" id="PF01343"/>
    </source>
</evidence>
<gene>
    <name evidence="7" type="ORF">Xseb_04280</name>
</gene>
<evidence type="ECO:0000313" key="8">
    <source>
        <dbReference type="Proteomes" id="UP000825388"/>
    </source>
</evidence>
<keyword evidence="4" id="KW-0720">Serine protease</keyword>
<dbReference type="SUPFAM" id="SSF52096">
    <property type="entry name" value="ClpP/crotonase"/>
    <property type="match status" value="1"/>
</dbReference>
<name>A0AAW4RL93_XANCI</name>
<evidence type="ECO:0000256" key="3">
    <source>
        <dbReference type="ARBA" id="ARBA00022801"/>
    </source>
</evidence>
<feature type="region of interest" description="Disordered" evidence="5">
    <location>
        <begin position="394"/>
        <end position="416"/>
    </location>
</feature>
<keyword evidence="2" id="KW-0645">Protease</keyword>
<evidence type="ECO:0000256" key="1">
    <source>
        <dbReference type="ARBA" id="ARBA00008683"/>
    </source>
</evidence>